<proteinExistence type="predicted"/>
<accession>A0A2I0L703</accession>
<evidence type="ECO:0000313" key="3">
    <source>
        <dbReference type="Proteomes" id="UP000233551"/>
    </source>
</evidence>
<feature type="compositionally biased region" description="Basic and acidic residues" evidence="1">
    <location>
        <begin position="119"/>
        <end position="136"/>
    </location>
</feature>
<dbReference type="Proteomes" id="UP000233551">
    <property type="component" value="Unassembled WGS sequence"/>
</dbReference>
<dbReference type="AlphaFoldDB" id="A0A2I0L703"/>
<organism evidence="2 3">
    <name type="scientific">Punica granatum</name>
    <name type="common">Pomegranate</name>
    <dbReference type="NCBI Taxonomy" id="22663"/>
    <lineage>
        <taxon>Eukaryota</taxon>
        <taxon>Viridiplantae</taxon>
        <taxon>Streptophyta</taxon>
        <taxon>Embryophyta</taxon>
        <taxon>Tracheophyta</taxon>
        <taxon>Spermatophyta</taxon>
        <taxon>Magnoliopsida</taxon>
        <taxon>eudicotyledons</taxon>
        <taxon>Gunneridae</taxon>
        <taxon>Pentapetalae</taxon>
        <taxon>rosids</taxon>
        <taxon>malvids</taxon>
        <taxon>Myrtales</taxon>
        <taxon>Lythraceae</taxon>
        <taxon>Punica</taxon>
    </lineage>
</organism>
<evidence type="ECO:0000256" key="1">
    <source>
        <dbReference type="SAM" id="MobiDB-lite"/>
    </source>
</evidence>
<reference evidence="2 3" key="1">
    <citation type="submission" date="2017-11" db="EMBL/GenBank/DDBJ databases">
        <title>De-novo sequencing of pomegranate (Punica granatum L.) genome.</title>
        <authorList>
            <person name="Akparov Z."/>
            <person name="Amiraslanov A."/>
            <person name="Hajiyeva S."/>
            <person name="Abbasov M."/>
            <person name="Kaur K."/>
            <person name="Hamwieh A."/>
            <person name="Solovyev V."/>
            <person name="Salamov A."/>
            <person name="Braich B."/>
            <person name="Kosarev P."/>
            <person name="Mahmoud A."/>
            <person name="Hajiyev E."/>
            <person name="Babayeva S."/>
            <person name="Izzatullayeva V."/>
            <person name="Mammadov A."/>
            <person name="Mammadov A."/>
            <person name="Sharifova S."/>
            <person name="Ojaghi J."/>
            <person name="Eynullazada K."/>
            <person name="Bayramov B."/>
            <person name="Abdulazimova A."/>
            <person name="Shahmuradov I."/>
        </authorList>
    </citation>
    <scope>NUCLEOTIDE SEQUENCE [LARGE SCALE GENOMIC DNA]</scope>
    <source>
        <strain evidence="3">cv. AG2017</strain>
        <tissue evidence="2">Leaf</tissue>
    </source>
</reference>
<dbReference type="EMBL" id="PGOL01000122">
    <property type="protein sequence ID" value="PKI76423.1"/>
    <property type="molecule type" value="Genomic_DNA"/>
</dbReference>
<keyword evidence="3" id="KW-1185">Reference proteome</keyword>
<name>A0A2I0L703_PUNGR</name>
<comment type="caution">
    <text evidence="2">The sequence shown here is derived from an EMBL/GenBank/DDBJ whole genome shotgun (WGS) entry which is preliminary data.</text>
</comment>
<protein>
    <submittedName>
        <fullName evidence="2">Uncharacterized protein</fullName>
    </submittedName>
</protein>
<gene>
    <name evidence="2" type="ORF">CRG98_003218</name>
</gene>
<sequence length="191" mass="21079">MSDPSPDSGEQEIRIKYNVRLRVKLLAKPMIYQLLLSGQSHNLREGNDDAEESTKEVLNRAVLPQDGAFCLIWSNGRRKGISNDIVLAPKKRGKTGQGASGELPQVGRTCGEEISINGREARESESESENGIRTEGENGFVLRRSCHGVVHRPLHPPQRLQGRPPIRLPSDERTPRFTGQTNCSSGEVEAS</sequence>
<evidence type="ECO:0000313" key="2">
    <source>
        <dbReference type="EMBL" id="PKI76423.1"/>
    </source>
</evidence>
<feature type="region of interest" description="Disordered" evidence="1">
    <location>
        <begin position="151"/>
        <end position="191"/>
    </location>
</feature>
<feature type="region of interest" description="Disordered" evidence="1">
    <location>
        <begin position="118"/>
        <end position="138"/>
    </location>
</feature>